<feature type="transmembrane region" description="Helical" evidence="10">
    <location>
        <begin position="21"/>
        <end position="38"/>
    </location>
</feature>
<keyword evidence="10" id="KW-0472">Membrane</keyword>
<evidence type="ECO:0000256" key="4">
    <source>
        <dbReference type="ARBA" id="ARBA00022723"/>
    </source>
</evidence>
<dbReference type="PANTHER" id="PTHR24305:SF210">
    <property type="entry name" value="CYTOCHROME P450 MONOOXYGENASE ASQL-RELATED"/>
    <property type="match status" value="1"/>
</dbReference>
<evidence type="ECO:0000256" key="3">
    <source>
        <dbReference type="ARBA" id="ARBA00022617"/>
    </source>
</evidence>
<evidence type="ECO:0000256" key="8">
    <source>
        <dbReference type="PIRSR" id="PIRSR602401-1"/>
    </source>
</evidence>
<dbReference type="EMBL" id="CAJVNV010000133">
    <property type="protein sequence ID" value="CAG8067872.1"/>
    <property type="molecule type" value="Genomic_DNA"/>
</dbReference>
<evidence type="ECO:0000256" key="7">
    <source>
        <dbReference type="ARBA" id="ARBA00023033"/>
    </source>
</evidence>
<sequence>MAILIMVPWNSITRAFDTISIMYMVVIAVSVSFCRIWVTALRIFQALGYILWTVVYNLYFSPLSKFPGPKLAACTNLQNLYWTSTGQYHYKIKELHDKYGDVVRTAPESLVYRSPQAWKDIYGHRKSGARSFLKDPKFYLQGPRGPNLLNANDEDHSRERRLLSHAFSEKALREQESLVQSYVDMLVGQLKGTISSSRETVDMSQWYNFTTFDIIGDLAFGEPFDCLQKSQYHPWVEMVFVSVKVLVMSRPLLVYPFLAPIVRRLLPKRLTKMREDSFTLATNKVHRRLETEVERQDFMTYILRYNDGRSMTVREMEANAALLILAGSETTASLLSGFTYYIMANPPAYRKLVDEIRETFNSYEEIDFQRVGQLTYLNAALEESLRVYPPVPAVTPRIVPKEGALIDGKFIPENVSVSGAHYSTYHSESHFADADSFIPERWLESRDKRFESDNRPAVQPFSLGPRNCLGRNLAYAEMRLIATKVFWSFDMTMDESSTGWNIQKSYNIWERKPLMVKLSLAQH</sequence>
<dbReference type="FunFam" id="1.10.630.10:FF:000047">
    <property type="entry name" value="Cytochrome P450 monooxygenase"/>
    <property type="match status" value="1"/>
</dbReference>
<dbReference type="InterPro" id="IPR050121">
    <property type="entry name" value="Cytochrome_P450_monoxygenase"/>
</dbReference>
<keyword evidence="4 8" id="KW-0479">Metal-binding</keyword>
<dbReference type="Proteomes" id="UP001153461">
    <property type="component" value="Unassembled WGS sequence"/>
</dbReference>
<dbReference type="GO" id="GO:0016705">
    <property type="term" value="F:oxidoreductase activity, acting on paired donors, with incorporation or reduction of molecular oxygen"/>
    <property type="evidence" value="ECO:0007669"/>
    <property type="project" value="InterPro"/>
</dbReference>
<dbReference type="PROSITE" id="PS00086">
    <property type="entry name" value="CYTOCHROME_P450"/>
    <property type="match status" value="1"/>
</dbReference>
<evidence type="ECO:0000256" key="6">
    <source>
        <dbReference type="ARBA" id="ARBA00023004"/>
    </source>
</evidence>
<evidence type="ECO:0000256" key="10">
    <source>
        <dbReference type="SAM" id="Phobius"/>
    </source>
</evidence>
<keyword evidence="10" id="KW-1133">Transmembrane helix</keyword>
<evidence type="ECO:0000313" key="12">
    <source>
        <dbReference type="Proteomes" id="UP001153461"/>
    </source>
</evidence>
<evidence type="ECO:0000256" key="1">
    <source>
        <dbReference type="ARBA" id="ARBA00001971"/>
    </source>
</evidence>
<keyword evidence="3 8" id="KW-0349">Heme</keyword>
<keyword evidence="7 9" id="KW-0503">Monooxygenase</keyword>
<dbReference type="InterPro" id="IPR036396">
    <property type="entry name" value="Cyt_P450_sf"/>
</dbReference>
<dbReference type="CDD" id="cd11058">
    <property type="entry name" value="CYP60B-like"/>
    <property type="match status" value="1"/>
</dbReference>
<dbReference type="OrthoDB" id="431202at2759"/>
<reference evidence="11" key="1">
    <citation type="submission" date="2021-07" db="EMBL/GenBank/DDBJ databases">
        <authorList>
            <person name="Branca A.L. A."/>
        </authorList>
    </citation>
    <scope>NUCLEOTIDE SEQUENCE</scope>
</reference>
<feature type="binding site" description="axial binding residue" evidence="8">
    <location>
        <position position="468"/>
    </location>
    <ligand>
        <name>heme</name>
        <dbReference type="ChEBI" id="CHEBI:30413"/>
    </ligand>
    <ligandPart>
        <name>Fe</name>
        <dbReference type="ChEBI" id="CHEBI:18248"/>
    </ligandPart>
</feature>
<organism evidence="11 12">
    <name type="scientific">Penicillium nalgiovense</name>
    <dbReference type="NCBI Taxonomy" id="60175"/>
    <lineage>
        <taxon>Eukaryota</taxon>
        <taxon>Fungi</taxon>
        <taxon>Dikarya</taxon>
        <taxon>Ascomycota</taxon>
        <taxon>Pezizomycotina</taxon>
        <taxon>Eurotiomycetes</taxon>
        <taxon>Eurotiomycetidae</taxon>
        <taxon>Eurotiales</taxon>
        <taxon>Aspergillaceae</taxon>
        <taxon>Penicillium</taxon>
    </lineage>
</organism>
<feature type="transmembrane region" description="Helical" evidence="10">
    <location>
        <begin position="44"/>
        <end position="60"/>
    </location>
</feature>
<dbReference type="GO" id="GO:0020037">
    <property type="term" value="F:heme binding"/>
    <property type="evidence" value="ECO:0007669"/>
    <property type="project" value="InterPro"/>
</dbReference>
<dbReference type="AlphaFoldDB" id="A0A9W4HKI1"/>
<dbReference type="InterPro" id="IPR002401">
    <property type="entry name" value="Cyt_P450_E_grp-I"/>
</dbReference>
<evidence type="ECO:0008006" key="13">
    <source>
        <dbReference type="Google" id="ProtNLM"/>
    </source>
</evidence>
<dbReference type="InterPro" id="IPR001128">
    <property type="entry name" value="Cyt_P450"/>
</dbReference>
<dbReference type="PRINTS" id="PR00463">
    <property type="entry name" value="EP450I"/>
</dbReference>
<evidence type="ECO:0000256" key="2">
    <source>
        <dbReference type="ARBA" id="ARBA00010617"/>
    </source>
</evidence>
<keyword evidence="5 9" id="KW-0560">Oxidoreductase</keyword>
<dbReference type="Pfam" id="PF00067">
    <property type="entry name" value="p450"/>
    <property type="match status" value="1"/>
</dbReference>
<dbReference type="GO" id="GO:0005506">
    <property type="term" value="F:iron ion binding"/>
    <property type="evidence" value="ECO:0007669"/>
    <property type="project" value="InterPro"/>
</dbReference>
<accession>A0A9W4HKI1</accession>
<dbReference type="PRINTS" id="PR00385">
    <property type="entry name" value="P450"/>
</dbReference>
<name>A0A9W4HKI1_PENNA</name>
<comment type="cofactor">
    <cofactor evidence="1 8">
        <name>heme</name>
        <dbReference type="ChEBI" id="CHEBI:30413"/>
    </cofactor>
</comment>
<protein>
    <recommendedName>
        <fullName evidence="13">Cytochrome P450 monooxygenase</fullName>
    </recommendedName>
</protein>
<dbReference type="SUPFAM" id="SSF48264">
    <property type="entry name" value="Cytochrome P450"/>
    <property type="match status" value="1"/>
</dbReference>
<evidence type="ECO:0000313" key="11">
    <source>
        <dbReference type="EMBL" id="CAG8067872.1"/>
    </source>
</evidence>
<evidence type="ECO:0000256" key="5">
    <source>
        <dbReference type="ARBA" id="ARBA00023002"/>
    </source>
</evidence>
<gene>
    <name evidence="11" type="ORF">PNAL_LOCUS3767</name>
</gene>
<dbReference type="GO" id="GO:0043386">
    <property type="term" value="P:mycotoxin biosynthetic process"/>
    <property type="evidence" value="ECO:0007669"/>
    <property type="project" value="UniProtKB-ARBA"/>
</dbReference>
<dbReference type="GO" id="GO:0004497">
    <property type="term" value="F:monooxygenase activity"/>
    <property type="evidence" value="ECO:0007669"/>
    <property type="project" value="UniProtKB-KW"/>
</dbReference>
<evidence type="ECO:0000256" key="9">
    <source>
        <dbReference type="RuleBase" id="RU000461"/>
    </source>
</evidence>
<comment type="similarity">
    <text evidence="2 9">Belongs to the cytochrome P450 family.</text>
</comment>
<dbReference type="PANTHER" id="PTHR24305">
    <property type="entry name" value="CYTOCHROME P450"/>
    <property type="match status" value="1"/>
</dbReference>
<comment type="caution">
    <text evidence="11">The sequence shown here is derived from an EMBL/GenBank/DDBJ whole genome shotgun (WGS) entry which is preliminary data.</text>
</comment>
<keyword evidence="10" id="KW-0812">Transmembrane</keyword>
<keyword evidence="6 8" id="KW-0408">Iron</keyword>
<proteinExistence type="inferred from homology"/>
<dbReference type="Gene3D" id="1.10.630.10">
    <property type="entry name" value="Cytochrome P450"/>
    <property type="match status" value="1"/>
</dbReference>
<dbReference type="InterPro" id="IPR017972">
    <property type="entry name" value="Cyt_P450_CS"/>
</dbReference>